<sequence length="403" mass="44471">MTKLTEVGMLAGLMMPLTGAPEVRAADFSEPEMWIEDFGVASGWRLDRHPRFLADVDGDGQADIVGFGEQGVVVALSTGDGFAEPETWVENYSYSNGWRVDKHPRFLADVDGDEKMDVVGFGNNGVFVSLSTGSKFRPPKLWVKDYSISSGWRMDRHPRVLADVTGDDLPDIVGFGAAGVYVSRSTGSKFTSPKLWLEDFGYDQGWRVDRTPRFVRRVDGDKKADIVGFDNDGVYVARAGDESFGKAKLWLDYFGYDQGWRVDKHVRALGDVDGDGREDIVGFGNKGTLLALAKSGKFSSAKRVLDDFGVDQGWRVDRHVRVLARVDDDDRVDIVGFGQNGVIVATSKKDSFRKPKREVDDFGYAQGWRVDVHLRVLADVNGDDILDIVGFGDYGTIVALAEG</sequence>
<evidence type="ECO:0000313" key="2">
    <source>
        <dbReference type="EMBL" id="MDC0675832.1"/>
    </source>
</evidence>
<organism evidence="2 3">
    <name type="scientific">Nannocystis radixulma</name>
    <dbReference type="NCBI Taxonomy" id="2995305"/>
    <lineage>
        <taxon>Bacteria</taxon>
        <taxon>Pseudomonadati</taxon>
        <taxon>Myxococcota</taxon>
        <taxon>Polyangia</taxon>
        <taxon>Nannocystales</taxon>
        <taxon>Nannocystaceae</taxon>
        <taxon>Nannocystis</taxon>
    </lineage>
</organism>
<dbReference type="RefSeq" id="WP_272011430.1">
    <property type="nucleotide sequence ID" value="NZ_JAQNDN010000028.1"/>
</dbReference>
<keyword evidence="3" id="KW-1185">Reference proteome</keyword>
<dbReference type="Proteomes" id="UP001217838">
    <property type="component" value="Unassembled WGS sequence"/>
</dbReference>
<dbReference type="Pfam" id="PF13517">
    <property type="entry name" value="FG-GAP_3"/>
    <property type="match status" value="1"/>
</dbReference>
<keyword evidence="1" id="KW-0732">Signal</keyword>
<dbReference type="PANTHER" id="PTHR46580">
    <property type="entry name" value="SENSOR KINASE-RELATED"/>
    <property type="match status" value="1"/>
</dbReference>
<dbReference type="PANTHER" id="PTHR46580:SF2">
    <property type="entry name" value="MAM DOMAIN-CONTAINING PROTEIN"/>
    <property type="match status" value="1"/>
</dbReference>
<accession>A0ABT5BS71</accession>
<dbReference type="InterPro" id="IPR028994">
    <property type="entry name" value="Integrin_alpha_N"/>
</dbReference>
<gene>
    <name evidence="2" type="ORF">POL58_49340</name>
</gene>
<comment type="caution">
    <text evidence="2">The sequence shown here is derived from an EMBL/GenBank/DDBJ whole genome shotgun (WGS) entry which is preliminary data.</text>
</comment>
<evidence type="ECO:0000313" key="3">
    <source>
        <dbReference type="Proteomes" id="UP001217838"/>
    </source>
</evidence>
<reference evidence="2 3" key="1">
    <citation type="submission" date="2022-11" db="EMBL/GenBank/DDBJ databases">
        <title>Minimal conservation of predation-associated metabolite biosynthetic gene clusters underscores biosynthetic potential of Myxococcota including descriptions for ten novel species: Archangium lansinium sp. nov., Myxococcus landrumus sp. nov., Nannocystis bai.</title>
        <authorList>
            <person name="Ahearne A."/>
            <person name="Stevens C."/>
            <person name="Dowd S."/>
        </authorList>
    </citation>
    <scope>NUCLEOTIDE SEQUENCE [LARGE SCALE GENOMIC DNA]</scope>
    <source>
        <strain evidence="2 3">NCELM</strain>
    </source>
</reference>
<proteinExistence type="predicted"/>
<protein>
    <submittedName>
        <fullName evidence="2">VCBS repeat-containing protein</fullName>
    </submittedName>
</protein>
<dbReference type="EMBL" id="JAQNDN010000028">
    <property type="protein sequence ID" value="MDC0675832.1"/>
    <property type="molecule type" value="Genomic_DNA"/>
</dbReference>
<dbReference type="InterPro" id="IPR013517">
    <property type="entry name" value="FG-GAP"/>
</dbReference>
<dbReference type="SUPFAM" id="SSF69318">
    <property type="entry name" value="Integrin alpha N-terminal domain"/>
    <property type="match status" value="1"/>
</dbReference>
<evidence type="ECO:0000256" key="1">
    <source>
        <dbReference type="ARBA" id="ARBA00022729"/>
    </source>
</evidence>
<name>A0ABT5BS71_9BACT</name>